<accession>A0A395N088</accession>
<dbReference type="PANTHER" id="PTHR47260:SF6">
    <property type="entry name" value="THIOESTERASE DOMAIN-CONTAINING PROTEIN"/>
    <property type="match status" value="1"/>
</dbReference>
<dbReference type="InterPro" id="IPR006683">
    <property type="entry name" value="Thioestr_dom"/>
</dbReference>
<evidence type="ECO:0000313" key="3">
    <source>
        <dbReference type="Proteomes" id="UP000265631"/>
    </source>
</evidence>
<dbReference type="AlphaFoldDB" id="A0A395N088"/>
<dbReference type="Proteomes" id="UP000265631">
    <property type="component" value="Unassembled WGS sequence"/>
</dbReference>
<evidence type="ECO:0000313" key="2">
    <source>
        <dbReference type="EMBL" id="RFN53584.1"/>
    </source>
</evidence>
<reference evidence="2 3" key="1">
    <citation type="journal article" date="2018" name="PLoS Pathog.">
        <title>Evolution of structural diversity of trichothecenes, a family of toxins produced by plant pathogenic and entomopathogenic fungi.</title>
        <authorList>
            <person name="Proctor R.H."/>
            <person name="McCormick S.P."/>
            <person name="Kim H.S."/>
            <person name="Cardoza R.E."/>
            <person name="Stanley A.M."/>
            <person name="Lindo L."/>
            <person name="Kelly A."/>
            <person name="Brown D.W."/>
            <person name="Lee T."/>
            <person name="Vaughan M.M."/>
            <person name="Alexander N.J."/>
            <person name="Busman M."/>
            <person name="Gutierrez S."/>
        </authorList>
    </citation>
    <scope>NUCLEOTIDE SEQUENCE [LARGE SCALE GENOMIC DNA]</scope>
    <source>
        <strain evidence="2 3">NRRL 13405</strain>
    </source>
</reference>
<dbReference type="EMBL" id="PXXK01000041">
    <property type="protein sequence ID" value="RFN53584.1"/>
    <property type="molecule type" value="Genomic_DNA"/>
</dbReference>
<dbReference type="Pfam" id="PF03061">
    <property type="entry name" value="4HBT"/>
    <property type="match status" value="1"/>
</dbReference>
<dbReference type="Gene3D" id="3.10.129.10">
    <property type="entry name" value="Hotdog Thioesterase"/>
    <property type="match status" value="1"/>
</dbReference>
<dbReference type="CDD" id="cd03443">
    <property type="entry name" value="PaaI_thioesterase"/>
    <property type="match status" value="1"/>
</dbReference>
<proteinExistence type="predicted"/>
<dbReference type="SUPFAM" id="SSF54637">
    <property type="entry name" value="Thioesterase/thiol ester dehydrase-isomerase"/>
    <property type="match status" value="1"/>
</dbReference>
<dbReference type="InterPro" id="IPR052061">
    <property type="entry name" value="PTE-AB_protein"/>
</dbReference>
<evidence type="ECO:0000259" key="1">
    <source>
        <dbReference type="Pfam" id="PF03061"/>
    </source>
</evidence>
<dbReference type="STRING" id="2594813.A0A395N088"/>
<dbReference type="InterPro" id="IPR029069">
    <property type="entry name" value="HotDog_dom_sf"/>
</dbReference>
<sequence length="215" mass="23061">MAFPPYTNSIICPALEIAPENAPPDLFASELSFFASHPWTAGLLCAPDTIPFVPSCRNPQSAAHDQLFGKTLNDSRSLTHFISYFHAPSIQVAKDPSHNITEIVVLVSVGDGLSGYPGVVHGGMVAALFDESMGTIFDLNRALGKDARAFKTPSVTGGIDVKFLKPVPTNSVLYITAVAEEIDGRKTKVRSEMKDEQGEVLASCSSKWVALKPSL</sequence>
<name>A0A395N088_9HYPO</name>
<gene>
    <name evidence="2" type="ORF">FIE12Z_2193</name>
</gene>
<feature type="domain" description="Thioesterase" evidence="1">
    <location>
        <begin position="118"/>
        <end position="201"/>
    </location>
</feature>
<dbReference type="PANTHER" id="PTHR47260">
    <property type="entry name" value="UPF0644 PROTEIN PB2B4.06"/>
    <property type="match status" value="1"/>
</dbReference>
<protein>
    <submittedName>
        <fullName evidence="2">Thioesterase superfamily member 4</fullName>
    </submittedName>
</protein>
<comment type="caution">
    <text evidence="2">The sequence shown here is derived from an EMBL/GenBank/DDBJ whole genome shotgun (WGS) entry which is preliminary data.</text>
</comment>
<keyword evidence="3" id="KW-1185">Reference proteome</keyword>
<organism evidence="2 3">
    <name type="scientific">Fusarium flagelliforme</name>
    <dbReference type="NCBI Taxonomy" id="2675880"/>
    <lineage>
        <taxon>Eukaryota</taxon>
        <taxon>Fungi</taxon>
        <taxon>Dikarya</taxon>
        <taxon>Ascomycota</taxon>
        <taxon>Pezizomycotina</taxon>
        <taxon>Sordariomycetes</taxon>
        <taxon>Hypocreomycetidae</taxon>
        <taxon>Hypocreales</taxon>
        <taxon>Nectriaceae</taxon>
        <taxon>Fusarium</taxon>
        <taxon>Fusarium incarnatum-equiseti species complex</taxon>
    </lineage>
</organism>